<dbReference type="Pfam" id="PF01935">
    <property type="entry name" value="DUF87"/>
    <property type="match status" value="1"/>
</dbReference>
<keyword evidence="3" id="KW-1185">Reference proteome</keyword>
<dbReference type="InterPro" id="IPR006379">
    <property type="entry name" value="HAD-SF_hydro_IIB"/>
</dbReference>
<dbReference type="InterPro" id="IPR003593">
    <property type="entry name" value="AAA+_ATPase"/>
</dbReference>
<evidence type="ECO:0000313" key="3">
    <source>
        <dbReference type="Proteomes" id="UP000017396"/>
    </source>
</evidence>
<evidence type="ECO:0000259" key="1">
    <source>
        <dbReference type="SMART" id="SM00382"/>
    </source>
</evidence>
<dbReference type="HOGENOM" id="CLU_487344_0_0_3"/>
<dbReference type="eggNOG" id="COG0561">
    <property type="taxonomic scope" value="Bacteria"/>
</dbReference>
<dbReference type="PANTHER" id="PTHR10000">
    <property type="entry name" value="PHOSPHOSERINE PHOSPHATASE"/>
    <property type="match status" value="1"/>
</dbReference>
<dbReference type="eggNOG" id="COG0433">
    <property type="taxonomic scope" value="Bacteria"/>
</dbReference>
<dbReference type="GO" id="GO:0000287">
    <property type="term" value="F:magnesium ion binding"/>
    <property type="evidence" value="ECO:0007669"/>
    <property type="project" value="TreeGrafter"/>
</dbReference>
<dbReference type="Gene3D" id="3.90.1070.10">
    <property type="match status" value="1"/>
</dbReference>
<reference evidence="2 3" key="1">
    <citation type="journal article" date="2013" name="PLoS ONE">
        <title>Cultivation and Complete Genome Sequencing of Gloeobacter kilaueensis sp. nov., from a Lava Cave in Kilauea Caldera, Hawai'i.</title>
        <authorList>
            <person name="Saw J.H."/>
            <person name="Schatz M."/>
            <person name="Brown M.V."/>
            <person name="Kunkel D.D."/>
            <person name="Foster J.S."/>
            <person name="Shick H."/>
            <person name="Christensen S."/>
            <person name="Hou S."/>
            <person name="Wan X."/>
            <person name="Donachie S.P."/>
        </authorList>
    </citation>
    <scope>NUCLEOTIDE SEQUENCE [LARGE SCALE GENOMIC DNA]</scope>
    <source>
        <strain evidence="3">JS</strain>
    </source>
</reference>
<dbReference type="InterPro" id="IPR036412">
    <property type="entry name" value="HAD-like_sf"/>
</dbReference>
<dbReference type="InterPro" id="IPR002789">
    <property type="entry name" value="HerA_central"/>
</dbReference>
<dbReference type="Gene3D" id="3.40.50.300">
    <property type="entry name" value="P-loop containing nucleotide triphosphate hydrolases"/>
    <property type="match status" value="1"/>
</dbReference>
<dbReference type="NCBIfam" id="TIGR01484">
    <property type="entry name" value="HAD-SF-IIB"/>
    <property type="match status" value="1"/>
</dbReference>
<dbReference type="GO" id="GO:0005829">
    <property type="term" value="C:cytosol"/>
    <property type="evidence" value="ECO:0007669"/>
    <property type="project" value="TreeGrafter"/>
</dbReference>
<sequence length="570" mass="62329">MHYLALACDYDGTLAADGRVDEATLQALRKLRNSGRKLLLVTGRELEDLERAFPHLELFERVVAENGALLYRPASREAVPLAAAPPEAFVERLKEQNVSPLSVGHVIVATWEPNETAVLAAIRDLGLELQVIFNKGAVMVLPAGINKASGLAAALAELGLSPHNVAGVGDAENDHAFLSACECAVAVANALPALKDLADFVTGGARGAGVIELIERLVESDLADIEPSISRHDILLGNREDGSEVYLRPYGTSVLLAGTSGGGKTTFTTGMLERLVERGYQFCIIDPEGDYAEFEGALVIGDSHQPPVPEKVLELLERPDHNVVVNLLGIPLADRPAFFADLLPQLQQLRVQTARPHWIVVDEAHHLLPSTWDPATLTLPQALKGMILVTVHPESVSPAALLPVDSVFAVGQTPERTIGAFCEAIGRVPPDLEPQKLEPGQVFAWHRTGDGQTERFEIKPPQMERRRHLRKYAEGELGTDKSFYFRGPDNRLNLRAQNLVLFGQLAQGIDDETWLFHLQAHDYSRWFGEAIKDRDLADEVAQVESEPGLDAAQSRERILEAIQRRYTAPA</sequence>
<protein>
    <submittedName>
        <fullName evidence="2">Phosphoglycolate phosphatase</fullName>
    </submittedName>
</protein>
<dbReference type="PATRIC" id="fig|1183438.3.peg.313"/>
<dbReference type="KEGG" id="glj:GKIL_0310"/>
<evidence type="ECO:0000313" key="2">
    <source>
        <dbReference type="EMBL" id="AGY56557.1"/>
    </source>
</evidence>
<proteinExistence type="predicted"/>
<dbReference type="AlphaFoldDB" id="U5QCB5"/>
<dbReference type="InterPro" id="IPR027417">
    <property type="entry name" value="P-loop_NTPase"/>
</dbReference>
<dbReference type="EMBL" id="CP003587">
    <property type="protein sequence ID" value="AGY56557.1"/>
    <property type="molecule type" value="Genomic_DNA"/>
</dbReference>
<dbReference type="SMART" id="SM00382">
    <property type="entry name" value="AAA"/>
    <property type="match status" value="1"/>
</dbReference>
<dbReference type="GO" id="GO:0016791">
    <property type="term" value="F:phosphatase activity"/>
    <property type="evidence" value="ECO:0007669"/>
    <property type="project" value="TreeGrafter"/>
</dbReference>
<dbReference type="PANTHER" id="PTHR10000:SF8">
    <property type="entry name" value="HAD SUPERFAMILY HYDROLASE-LIKE, TYPE 3"/>
    <property type="match status" value="1"/>
</dbReference>
<organism evidence="2 3">
    <name type="scientific">Gloeobacter kilaueensis (strain ATCC BAA-2537 / CCAP 1431/1 / ULC 316 / JS1)</name>
    <dbReference type="NCBI Taxonomy" id="1183438"/>
    <lineage>
        <taxon>Bacteria</taxon>
        <taxon>Bacillati</taxon>
        <taxon>Cyanobacteriota</taxon>
        <taxon>Cyanophyceae</taxon>
        <taxon>Gloeobacterales</taxon>
        <taxon>Gloeobacteraceae</taxon>
        <taxon>Gloeobacter</taxon>
    </lineage>
</organism>
<gene>
    <name evidence="2" type="ORF">GKIL_0310</name>
</gene>
<dbReference type="Gene3D" id="3.40.50.1000">
    <property type="entry name" value="HAD superfamily/HAD-like"/>
    <property type="match status" value="1"/>
</dbReference>
<dbReference type="RefSeq" id="WP_023171570.1">
    <property type="nucleotide sequence ID" value="NC_022600.1"/>
</dbReference>
<dbReference type="Proteomes" id="UP000017396">
    <property type="component" value="Chromosome"/>
</dbReference>
<name>U5QCB5_GLOK1</name>
<dbReference type="SUPFAM" id="SSF52540">
    <property type="entry name" value="P-loop containing nucleoside triphosphate hydrolases"/>
    <property type="match status" value="1"/>
</dbReference>
<dbReference type="InterPro" id="IPR023214">
    <property type="entry name" value="HAD_sf"/>
</dbReference>
<dbReference type="OrthoDB" id="9768060at2"/>
<dbReference type="STRING" id="1183438.GKIL_0310"/>
<feature type="domain" description="AAA+ ATPase" evidence="1">
    <location>
        <begin position="250"/>
        <end position="414"/>
    </location>
</feature>
<dbReference type="Pfam" id="PF08282">
    <property type="entry name" value="Hydrolase_3"/>
    <property type="match status" value="2"/>
</dbReference>
<accession>U5QCB5</accession>
<dbReference type="SUPFAM" id="SSF56784">
    <property type="entry name" value="HAD-like"/>
    <property type="match status" value="1"/>
</dbReference>